<dbReference type="AlphaFoldDB" id="A0A8K0UEN2"/>
<protein>
    <recommendedName>
        <fullName evidence="2">DUF6534 domain-containing protein</fullName>
    </recommendedName>
</protein>
<feature type="transmembrane region" description="Helical" evidence="1">
    <location>
        <begin position="59"/>
        <end position="77"/>
    </location>
</feature>
<feature type="transmembrane region" description="Helical" evidence="1">
    <location>
        <begin position="171"/>
        <end position="194"/>
    </location>
</feature>
<keyword evidence="1" id="KW-0472">Membrane</keyword>
<evidence type="ECO:0000256" key="1">
    <source>
        <dbReference type="SAM" id="Phobius"/>
    </source>
</evidence>
<evidence type="ECO:0000313" key="3">
    <source>
        <dbReference type="EMBL" id="KAH8077742.1"/>
    </source>
</evidence>
<evidence type="ECO:0000259" key="2">
    <source>
        <dbReference type="Pfam" id="PF20152"/>
    </source>
</evidence>
<feature type="transmembrane region" description="Helical" evidence="1">
    <location>
        <begin position="130"/>
        <end position="151"/>
    </location>
</feature>
<comment type="caution">
    <text evidence="3">The sequence shown here is derived from an EMBL/GenBank/DDBJ whole genome shotgun (WGS) entry which is preliminary data.</text>
</comment>
<dbReference type="Proteomes" id="UP000813824">
    <property type="component" value="Unassembled WGS sequence"/>
</dbReference>
<dbReference type="PANTHER" id="PTHR40465">
    <property type="entry name" value="CHROMOSOME 1, WHOLE GENOME SHOTGUN SEQUENCE"/>
    <property type="match status" value="1"/>
</dbReference>
<organism evidence="3 4">
    <name type="scientific">Cristinia sonorae</name>
    <dbReference type="NCBI Taxonomy" id="1940300"/>
    <lineage>
        <taxon>Eukaryota</taxon>
        <taxon>Fungi</taxon>
        <taxon>Dikarya</taxon>
        <taxon>Basidiomycota</taxon>
        <taxon>Agaricomycotina</taxon>
        <taxon>Agaricomycetes</taxon>
        <taxon>Agaricomycetidae</taxon>
        <taxon>Agaricales</taxon>
        <taxon>Pleurotineae</taxon>
        <taxon>Stephanosporaceae</taxon>
        <taxon>Cristinia</taxon>
    </lineage>
</organism>
<dbReference type="Pfam" id="PF20152">
    <property type="entry name" value="DUF6534"/>
    <property type="match status" value="1"/>
</dbReference>
<feature type="transmembrane region" description="Helical" evidence="1">
    <location>
        <begin position="215"/>
        <end position="235"/>
    </location>
</feature>
<accession>A0A8K0UEN2</accession>
<dbReference type="PANTHER" id="PTHR40465:SF1">
    <property type="entry name" value="DUF6534 DOMAIN-CONTAINING PROTEIN"/>
    <property type="match status" value="1"/>
</dbReference>
<dbReference type="OrthoDB" id="2535105at2759"/>
<gene>
    <name evidence="3" type="ORF">BXZ70DRAFT_1012879</name>
</gene>
<evidence type="ECO:0000313" key="4">
    <source>
        <dbReference type="Proteomes" id="UP000813824"/>
    </source>
</evidence>
<sequence length="340" mass="37277">MSTPSPPPGLPVPGSPAVVFITVPELVAHLMTCILMGVLIVQAYLYYVAFPKDSWRAKSVVTLSVSLEVLQIALAFYDAIRVFGQGWGVLSELDTVGLLWLDVSLLTGMIATVSQLFYAFRIHTLSQRYLIPAVVAFLSLLQLGFSIWSAVEILHLKHLSLITHSIVLPVAIVWLSTIAACDITITSAIFYYLWSAKKLSMNGQTNSILTRLMRLTVETGFITSTFTIVALILTITKKDTLLYTCFLGPTSKLYSNTLLAVLNSRVRIVGGRDKEEDNTMSLMHTAYSGPPRFASASVFRSRQGEVVSGFMVETTTDTNDLSTTLDLPSTLGSKKHDDSL</sequence>
<name>A0A8K0UEN2_9AGAR</name>
<keyword evidence="1" id="KW-0812">Transmembrane</keyword>
<dbReference type="InterPro" id="IPR045339">
    <property type="entry name" value="DUF6534"/>
</dbReference>
<feature type="transmembrane region" description="Helical" evidence="1">
    <location>
        <begin position="241"/>
        <end position="262"/>
    </location>
</feature>
<keyword evidence="1" id="KW-1133">Transmembrane helix</keyword>
<proteinExistence type="predicted"/>
<feature type="transmembrane region" description="Helical" evidence="1">
    <location>
        <begin position="97"/>
        <end position="118"/>
    </location>
</feature>
<dbReference type="EMBL" id="JAEVFJ010000062">
    <property type="protein sequence ID" value="KAH8077742.1"/>
    <property type="molecule type" value="Genomic_DNA"/>
</dbReference>
<reference evidence="3" key="1">
    <citation type="journal article" date="2021" name="New Phytol.">
        <title>Evolutionary innovations through gain and loss of genes in the ectomycorrhizal Boletales.</title>
        <authorList>
            <person name="Wu G."/>
            <person name="Miyauchi S."/>
            <person name="Morin E."/>
            <person name="Kuo A."/>
            <person name="Drula E."/>
            <person name="Varga T."/>
            <person name="Kohler A."/>
            <person name="Feng B."/>
            <person name="Cao Y."/>
            <person name="Lipzen A."/>
            <person name="Daum C."/>
            <person name="Hundley H."/>
            <person name="Pangilinan J."/>
            <person name="Johnson J."/>
            <person name="Barry K."/>
            <person name="LaButti K."/>
            <person name="Ng V."/>
            <person name="Ahrendt S."/>
            <person name="Min B."/>
            <person name="Choi I.G."/>
            <person name="Park H."/>
            <person name="Plett J.M."/>
            <person name="Magnuson J."/>
            <person name="Spatafora J.W."/>
            <person name="Nagy L.G."/>
            <person name="Henrissat B."/>
            <person name="Grigoriev I.V."/>
            <person name="Yang Z.L."/>
            <person name="Xu J."/>
            <person name="Martin F.M."/>
        </authorList>
    </citation>
    <scope>NUCLEOTIDE SEQUENCE</scope>
    <source>
        <strain evidence="3">KKN 215</strain>
    </source>
</reference>
<feature type="transmembrane region" description="Helical" evidence="1">
    <location>
        <begin position="26"/>
        <end position="47"/>
    </location>
</feature>
<feature type="domain" description="DUF6534" evidence="2">
    <location>
        <begin position="179"/>
        <end position="266"/>
    </location>
</feature>
<keyword evidence="4" id="KW-1185">Reference proteome</keyword>